<sequence length="490" mass="51959">MVTVRASVLLYDDNGKQWVPSGSSKQQEVSRVQLFQHVQQNTFRVVGRKLQDQEVVVNCAIGRGFRYNVTSETFHQWKDQQIVYGLNFISLDDAVTFGTAIAKAIEVVNTTSCGLPVQNVRPSVVSRPCPAPNRPLVNGNDYYEDRNSAYGQNRRIAPETSVGGNVYATAGYATVSAQNLHSPQKQTAIAIPPAPAEPPLSSAYPTAKRQTTVVRKPPIVSNVPPPPPMPAAGAWKATSSTVAKQTNLAEALATAKLRKVSSAVCTSETKSSRSASVGSIESTVTVSRSGNGVPGFGHSDVISEITATLARRKMLQEGGGGQLPAGSATESSETDGSRADGSQLLHSDVISEITATLARRKMLQEGGGGGGQLPAGSATESSETDGSRADDVRKISDCRISRAGDAVSTHRKMPSGSSLSSQEEGAAQGWQKGLSNGLSASGSISVDFVDQLKTEVVQCIKEEINRAKMELIDCLRKELSLQIKANGHIR</sequence>
<protein>
    <recommendedName>
        <fullName evidence="2">WH1 domain-containing protein</fullName>
    </recommendedName>
</protein>
<dbReference type="Proteomes" id="UP000030758">
    <property type="component" value="Unassembled WGS sequence"/>
</dbReference>
<accession>A0A085NKC9</accession>
<dbReference type="SMART" id="SM00461">
    <property type="entry name" value="WH1"/>
    <property type="match status" value="1"/>
</dbReference>
<feature type="region of interest" description="Disordered" evidence="1">
    <location>
        <begin position="364"/>
        <end position="433"/>
    </location>
</feature>
<organism evidence="3">
    <name type="scientific">Trichuris suis</name>
    <name type="common">pig whipworm</name>
    <dbReference type="NCBI Taxonomy" id="68888"/>
    <lineage>
        <taxon>Eukaryota</taxon>
        <taxon>Metazoa</taxon>
        <taxon>Ecdysozoa</taxon>
        <taxon>Nematoda</taxon>
        <taxon>Enoplea</taxon>
        <taxon>Dorylaimia</taxon>
        <taxon>Trichinellida</taxon>
        <taxon>Trichuridae</taxon>
        <taxon>Trichuris</taxon>
    </lineage>
</organism>
<dbReference type="Gene3D" id="2.30.29.30">
    <property type="entry name" value="Pleckstrin-homology domain (PH domain)/Phosphotyrosine-binding domain (PTB)"/>
    <property type="match status" value="1"/>
</dbReference>
<dbReference type="InterPro" id="IPR011993">
    <property type="entry name" value="PH-like_dom_sf"/>
</dbReference>
<dbReference type="PANTHER" id="PTHR11202">
    <property type="entry name" value="SPROUTY-RELATED, EVH1 DOMAIN-CONTAINING PROTEIN FAMILY MEMBER"/>
    <property type="match status" value="1"/>
</dbReference>
<evidence type="ECO:0000256" key="1">
    <source>
        <dbReference type="SAM" id="MobiDB-lite"/>
    </source>
</evidence>
<dbReference type="InterPro" id="IPR000697">
    <property type="entry name" value="WH1/EVH1_dom"/>
</dbReference>
<feature type="region of interest" description="Disordered" evidence="1">
    <location>
        <begin position="266"/>
        <end position="292"/>
    </location>
</feature>
<dbReference type="Pfam" id="PF00568">
    <property type="entry name" value="WH1"/>
    <property type="match status" value="1"/>
</dbReference>
<dbReference type="SUPFAM" id="SSF50729">
    <property type="entry name" value="PH domain-like"/>
    <property type="match status" value="1"/>
</dbReference>
<reference evidence="3" key="1">
    <citation type="journal article" date="2014" name="Nat. Genet.">
        <title>Genome and transcriptome of the porcine whipworm Trichuris suis.</title>
        <authorList>
            <person name="Jex A.R."/>
            <person name="Nejsum P."/>
            <person name="Schwarz E.M."/>
            <person name="Hu L."/>
            <person name="Young N.D."/>
            <person name="Hall R.S."/>
            <person name="Korhonen P.K."/>
            <person name="Liao S."/>
            <person name="Thamsborg S."/>
            <person name="Xia J."/>
            <person name="Xu P."/>
            <person name="Wang S."/>
            <person name="Scheerlinck J.P."/>
            <person name="Hofmann A."/>
            <person name="Sternberg P.W."/>
            <person name="Wang J."/>
            <person name="Gasser R.B."/>
        </authorList>
    </citation>
    <scope>NUCLEOTIDE SEQUENCE [LARGE SCALE GENOMIC DNA]</scope>
    <source>
        <strain evidence="3">DCEP-RM93F</strain>
    </source>
</reference>
<dbReference type="PANTHER" id="PTHR11202:SF22">
    <property type="entry name" value="PROTEIN ENABLED"/>
    <property type="match status" value="1"/>
</dbReference>
<dbReference type="PROSITE" id="PS50229">
    <property type="entry name" value="WH1"/>
    <property type="match status" value="1"/>
</dbReference>
<name>A0A085NKC9_9BILA</name>
<dbReference type="AlphaFoldDB" id="A0A085NKC9"/>
<proteinExistence type="predicted"/>
<evidence type="ECO:0000313" key="3">
    <source>
        <dbReference type="EMBL" id="KFD69925.1"/>
    </source>
</evidence>
<feature type="domain" description="WH1" evidence="2">
    <location>
        <begin position="1"/>
        <end position="108"/>
    </location>
</feature>
<feature type="compositionally biased region" description="Polar residues" evidence="1">
    <location>
        <begin position="266"/>
        <end position="290"/>
    </location>
</feature>
<evidence type="ECO:0000259" key="2">
    <source>
        <dbReference type="PROSITE" id="PS50229"/>
    </source>
</evidence>
<feature type="compositionally biased region" description="Basic and acidic residues" evidence="1">
    <location>
        <begin position="385"/>
        <end position="402"/>
    </location>
</feature>
<dbReference type="CDD" id="cd01207">
    <property type="entry name" value="EVH1_Ena_VASP-like"/>
    <property type="match status" value="1"/>
</dbReference>
<dbReference type="EMBL" id="KL367491">
    <property type="protein sequence ID" value="KFD69925.1"/>
    <property type="molecule type" value="Genomic_DNA"/>
</dbReference>
<gene>
    <name evidence="3" type="ORF">M514_06718</name>
</gene>
<feature type="region of interest" description="Disordered" evidence="1">
    <location>
        <begin position="317"/>
        <end position="345"/>
    </location>
</feature>